<dbReference type="HOGENOM" id="CLU_507410_0_0_1"/>
<dbReference type="SMART" id="SM00333">
    <property type="entry name" value="TUDOR"/>
    <property type="match status" value="3"/>
</dbReference>
<dbReference type="PhylomeDB" id="E9G9K2"/>
<feature type="domain" description="Tudor" evidence="1">
    <location>
        <begin position="497"/>
        <end position="537"/>
    </location>
</feature>
<dbReference type="KEGG" id="dpx:DAPPUDRAFT_315375"/>
<dbReference type="InterPro" id="IPR002999">
    <property type="entry name" value="Tudor"/>
</dbReference>
<dbReference type="Gene3D" id="2.30.30.140">
    <property type="match status" value="2"/>
</dbReference>
<dbReference type="Gene3D" id="2.40.50.90">
    <property type="match status" value="1"/>
</dbReference>
<dbReference type="PROSITE" id="PS50304">
    <property type="entry name" value="TUDOR"/>
    <property type="match status" value="2"/>
</dbReference>
<sequence>MDCISGCVRNYHVNDKLTCPFCRHEWVVPNNGFPTNVSFQKILDLPISSKSCDVLPNNLPVPVFTTHVNKLPDLDLSSNPNLYLAELKPSLERKDPPMNLSDLDSEEIFCAYINHRWQRVKKATVGELEFNRTDMLEVFCVDSGKTHALPLNLIRTLDIPGCEPMDGYEARFICDCPLLARQFVLVDVIAPFNYTTFTRQWSELAIQYLKVNVEDKIWEAIPVAMYGEHQGVRLIDSSNQLLANLLKKEKYGGPAVFEHCEGELPYYAEEMFANMPRLVFFKSPFRYPSQKQPTPRNQQVRVVYVDDSSGFSLHLQEESRPSIEDPRVGFACVAKYEKDDVWYREQILKICEPLRAIVLFVDYGNTQLVPIEEIKSIDEEFMKQPSFAYHCRLGRVASFRVWTIDEIQEFEGRTRTKVSYATFTIPDSEGKYPVRLVEETATAVIVFNEEFAAPRYKSRSVPDKPISVVVGCYPVKQLERLEKFYSALSPDDLHEDLPRPGTPCVARFDEDGRYYRAEIIRIVADGFADVSFVDYGN</sequence>
<dbReference type="AlphaFoldDB" id="E9G9K2"/>
<dbReference type="EMBL" id="GL732536">
    <property type="protein sequence ID" value="EFX83579.1"/>
    <property type="molecule type" value="Genomic_DNA"/>
</dbReference>
<name>E9G9K2_DAPPU</name>
<evidence type="ECO:0000313" key="2">
    <source>
        <dbReference type="EMBL" id="EFX83579.1"/>
    </source>
</evidence>
<dbReference type="InterPro" id="IPR050621">
    <property type="entry name" value="Tudor_domain_containing"/>
</dbReference>
<dbReference type="Proteomes" id="UP000000305">
    <property type="component" value="Unassembled WGS sequence"/>
</dbReference>
<feature type="domain" description="Tudor" evidence="1">
    <location>
        <begin position="325"/>
        <end position="384"/>
    </location>
</feature>
<organism evidence="2 3">
    <name type="scientific">Daphnia pulex</name>
    <name type="common">Water flea</name>
    <dbReference type="NCBI Taxonomy" id="6669"/>
    <lineage>
        <taxon>Eukaryota</taxon>
        <taxon>Metazoa</taxon>
        <taxon>Ecdysozoa</taxon>
        <taxon>Arthropoda</taxon>
        <taxon>Crustacea</taxon>
        <taxon>Branchiopoda</taxon>
        <taxon>Diplostraca</taxon>
        <taxon>Cladocera</taxon>
        <taxon>Anomopoda</taxon>
        <taxon>Daphniidae</taxon>
        <taxon>Daphnia</taxon>
    </lineage>
</organism>
<accession>E9G9K2</accession>
<keyword evidence="3" id="KW-1185">Reference proteome</keyword>
<dbReference type="PANTHER" id="PTHR22948">
    <property type="entry name" value="TUDOR DOMAIN CONTAINING PROTEIN"/>
    <property type="match status" value="1"/>
</dbReference>
<dbReference type="SUPFAM" id="SSF63748">
    <property type="entry name" value="Tudor/PWWP/MBT"/>
    <property type="match status" value="2"/>
</dbReference>
<protein>
    <recommendedName>
        <fullName evidence="1">Tudor domain-containing protein</fullName>
    </recommendedName>
</protein>
<dbReference type="eggNOG" id="KOG2039">
    <property type="taxonomic scope" value="Eukaryota"/>
</dbReference>
<dbReference type="GO" id="GO:0005737">
    <property type="term" value="C:cytoplasm"/>
    <property type="evidence" value="ECO:0007669"/>
    <property type="project" value="UniProtKB-ARBA"/>
</dbReference>
<gene>
    <name evidence="2" type="ORF">DAPPUDRAFT_315375</name>
</gene>
<dbReference type="InParanoid" id="E9G9K2"/>
<evidence type="ECO:0000259" key="1">
    <source>
        <dbReference type="PROSITE" id="PS50304"/>
    </source>
</evidence>
<dbReference type="FunFam" id="2.30.30.140:FF:000018">
    <property type="entry name" value="Serine/threonine-protein kinase 31"/>
    <property type="match status" value="1"/>
</dbReference>
<dbReference type="Pfam" id="PF00567">
    <property type="entry name" value="TUDOR"/>
    <property type="match status" value="2"/>
</dbReference>
<proteinExistence type="predicted"/>
<dbReference type="OrthoDB" id="9989103at2759"/>
<dbReference type="InterPro" id="IPR035437">
    <property type="entry name" value="SNase_OB-fold_sf"/>
</dbReference>
<dbReference type="PANTHER" id="PTHR22948:SF72">
    <property type="entry name" value="TUDOR DOMAIN-CONTAINING PROTEIN"/>
    <property type="match status" value="1"/>
</dbReference>
<evidence type="ECO:0000313" key="3">
    <source>
        <dbReference type="Proteomes" id="UP000000305"/>
    </source>
</evidence>
<reference evidence="2 3" key="1">
    <citation type="journal article" date="2011" name="Science">
        <title>The ecoresponsive genome of Daphnia pulex.</title>
        <authorList>
            <person name="Colbourne J.K."/>
            <person name="Pfrender M.E."/>
            <person name="Gilbert D."/>
            <person name="Thomas W.K."/>
            <person name="Tucker A."/>
            <person name="Oakley T.H."/>
            <person name="Tokishita S."/>
            <person name="Aerts A."/>
            <person name="Arnold G.J."/>
            <person name="Basu M.K."/>
            <person name="Bauer D.J."/>
            <person name="Caceres C.E."/>
            <person name="Carmel L."/>
            <person name="Casola C."/>
            <person name="Choi J.H."/>
            <person name="Detter J.C."/>
            <person name="Dong Q."/>
            <person name="Dusheyko S."/>
            <person name="Eads B.D."/>
            <person name="Frohlich T."/>
            <person name="Geiler-Samerotte K.A."/>
            <person name="Gerlach D."/>
            <person name="Hatcher P."/>
            <person name="Jogdeo S."/>
            <person name="Krijgsveld J."/>
            <person name="Kriventseva E.V."/>
            <person name="Kultz D."/>
            <person name="Laforsch C."/>
            <person name="Lindquist E."/>
            <person name="Lopez J."/>
            <person name="Manak J.R."/>
            <person name="Muller J."/>
            <person name="Pangilinan J."/>
            <person name="Patwardhan R.P."/>
            <person name="Pitluck S."/>
            <person name="Pritham E.J."/>
            <person name="Rechtsteiner A."/>
            <person name="Rho M."/>
            <person name="Rogozin I.B."/>
            <person name="Sakarya O."/>
            <person name="Salamov A."/>
            <person name="Schaack S."/>
            <person name="Shapiro H."/>
            <person name="Shiga Y."/>
            <person name="Skalitzky C."/>
            <person name="Smith Z."/>
            <person name="Souvorov A."/>
            <person name="Sung W."/>
            <person name="Tang Z."/>
            <person name="Tsuchiya D."/>
            <person name="Tu H."/>
            <person name="Vos H."/>
            <person name="Wang M."/>
            <person name="Wolf Y.I."/>
            <person name="Yamagata H."/>
            <person name="Yamada T."/>
            <person name="Ye Y."/>
            <person name="Shaw J.R."/>
            <person name="Andrews J."/>
            <person name="Crease T.J."/>
            <person name="Tang H."/>
            <person name="Lucas S.M."/>
            <person name="Robertson H.M."/>
            <person name="Bork P."/>
            <person name="Koonin E.V."/>
            <person name="Zdobnov E.M."/>
            <person name="Grigoriev I.V."/>
            <person name="Lynch M."/>
            <person name="Boore J.L."/>
        </authorList>
    </citation>
    <scope>NUCLEOTIDE SEQUENCE [LARGE SCALE GENOMIC DNA]</scope>
</reference>